<dbReference type="GO" id="GO:0004518">
    <property type="term" value="F:nuclease activity"/>
    <property type="evidence" value="ECO:0007669"/>
    <property type="project" value="UniProtKB-KW"/>
</dbReference>
<reference evidence="15" key="2">
    <citation type="submission" date="2021-04" db="EMBL/GenBank/DDBJ databases">
        <authorList>
            <person name="Gilroy R."/>
        </authorList>
    </citation>
    <scope>NUCLEOTIDE SEQUENCE</scope>
    <source>
        <strain evidence="15">ChiHjej13B12-24818</strain>
    </source>
</reference>
<reference evidence="15" key="1">
    <citation type="journal article" date="2021" name="PeerJ">
        <title>Extensive microbial diversity within the chicken gut microbiome revealed by metagenomics and culture.</title>
        <authorList>
            <person name="Gilroy R."/>
            <person name="Ravi A."/>
            <person name="Getino M."/>
            <person name="Pursley I."/>
            <person name="Horton D.L."/>
            <person name="Alikhan N.F."/>
            <person name="Baker D."/>
            <person name="Gharbi K."/>
            <person name="Hall N."/>
            <person name="Watson M."/>
            <person name="Adriaenssens E.M."/>
            <person name="Foster-Nyarko E."/>
            <person name="Jarju S."/>
            <person name="Secka A."/>
            <person name="Antonio M."/>
            <person name="Oren A."/>
            <person name="Chaudhuri R.R."/>
            <person name="La Ragione R."/>
            <person name="Hildebrand F."/>
            <person name="Pallen M.J."/>
        </authorList>
    </citation>
    <scope>NUCLEOTIDE SEQUENCE</scope>
    <source>
        <strain evidence="15">ChiHjej13B12-24818</strain>
    </source>
</reference>
<comment type="similarity">
    <text evidence="11">Belongs to the ABC transporter superfamily. UvrA family.</text>
</comment>
<dbReference type="GO" id="GO:0006281">
    <property type="term" value="P:DNA repair"/>
    <property type="evidence" value="ECO:0007669"/>
    <property type="project" value="UniProtKB-KW"/>
</dbReference>
<evidence type="ECO:0000256" key="5">
    <source>
        <dbReference type="ARBA" id="ARBA00022763"/>
    </source>
</evidence>
<evidence type="ECO:0000256" key="1">
    <source>
        <dbReference type="ARBA" id="ARBA00004496"/>
    </source>
</evidence>
<evidence type="ECO:0000256" key="9">
    <source>
        <dbReference type="ARBA" id="ARBA00023125"/>
    </source>
</evidence>
<dbReference type="PROSITE" id="PS50893">
    <property type="entry name" value="ABC_TRANSPORTER_2"/>
    <property type="match status" value="1"/>
</dbReference>
<accession>A0A9D2RMN0</accession>
<dbReference type="Proteomes" id="UP000823823">
    <property type="component" value="Unassembled WGS sequence"/>
</dbReference>
<keyword evidence="3" id="KW-0677">Repeat</keyword>
<keyword evidence="5" id="KW-0227">DNA damage</keyword>
<evidence type="ECO:0000256" key="4">
    <source>
        <dbReference type="ARBA" id="ARBA00022741"/>
    </source>
</evidence>
<evidence type="ECO:0000256" key="10">
    <source>
        <dbReference type="ARBA" id="ARBA00023204"/>
    </source>
</evidence>
<dbReference type="SUPFAM" id="SSF52540">
    <property type="entry name" value="P-loop containing nucleoside triphosphate hydrolases"/>
    <property type="match status" value="1"/>
</dbReference>
<keyword evidence="6" id="KW-0228">DNA excision</keyword>
<dbReference type="PANTHER" id="PTHR43152:SF1">
    <property type="entry name" value="UVRA PROTEIN"/>
    <property type="match status" value="1"/>
</dbReference>
<protein>
    <recommendedName>
        <fullName evidence="12">UvrABC system protein A</fullName>
    </recommendedName>
    <alternativeName>
        <fullName evidence="13">Excinuclease ABC subunit A</fullName>
    </alternativeName>
</protein>
<evidence type="ECO:0000313" key="15">
    <source>
        <dbReference type="EMBL" id="HJB09454.1"/>
    </source>
</evidence>
<dbReference type="Gene3D" id="1.20.1580.10">
    <property type="entry name" value="ABC transporter ATPase like domain"/>
    <property type="match status" value="1"/>
</dbReference>
<keyword evidence="4" id="KW-0547">Nucleotide-binding</keyword>
<dbReference type="PROSITE" id="PS00211">
    <property type="entry name" value="ABC_TRANSPORTER_1"/>
    <property type="match status" value="1"/>
</dbReference>
<dbReference type="Gene3D" id="3.40.50.300">
    <property type="entry name" value="P-loop containing nucleotide triphosphate hydrolases"/>
    <property type="match status" value="1"/>
</dbReference>
<evidence type="ECO:0000256" key="6">
    <source>
        <dbReference type="ARBA" id="ARBA00022769"/>
    </source>
</evidence>
<keyword evidence="8" id="KW-0267">Excision nuclease</keyword>
<evidence type="ECO:0000313" key="16">
    <source>
        <dbReference type="Proteomes" id="UP000823823"/>
    </source>
</evidence>
<dbReference type="GO" id="GO:0003677">
    <property type="term" value="F:DNA binding"/>
    <property type="evidence" value="ECO:0007669"/>
    <property type="project" value="UniProtKB-KW"/>
</dbReference>
<dbReference type="GO" id="GO:0016887">
    <property type="term" value="F:ATP hydrolysis activity"/>
    <property type="evidence" value="ECO:0007669"/>
    <property type="project" value="InterPro"/>
</dbReference>
<evidence type="ECO:0000256" key="12">
    <source>
        <dbReference type="ARBA" id="ARBA00039316"/>
    </source>
</evidence>
<evidence type="ECO:0000256" key="8">
    <source>
        <dbReference type="ARBA" id="ARBA00022881"/>
    </source>
</evidence>
<dbReference type="AlphaFoldDB" id="A0A9D2RMN0"/>
<dbReference type="PANTHER" id="PTHR43152">
    <property type="entry name" value="UVRABC SYSTEM PROTEIN A"/>
    <property type="match status" value="1"/>
</dbReference>
<evidence type="ECO:0000256" key="11">
    <source>
        <dbReference type="ARBA" id="ARBA00038000"/>
    </source>
</evidence>
<keyword evidence="7" id="KW-0067">ATP-binding</keyword>
<feature type="non-terminal residue" evidence="15">
    <location>
        <position position="1"/>
    </location>
</feature>
<proteinExistence type="inferred from homology"/>
<keyword evidence="9" id="KW-0238">DNA-binding</keyword>
<name>A0A9D2RMN0_9MICO</name>
<evidence type="ECO:0000259" key="14">
    <source>
        <dbReference type="PROSITE" id="PS50893"/>
    </source>
</evidence>
<dbReference type="InterPro" id="IPR003439">
    <property type="entry name" value="ABC_transporter-like_ATP-bd"/>
</dbReference>
<dbReference type="GO" id="GO:0005737">
    <property type="term" value="C:cytoplasm"/>
    <property type="evidence" value="ECO:0007669"/>
    <property type="project" value="UniProtKB-SubCell"/>
</dbReference>
<gene>
    <name evidence="15" type="ORF">H9786_02810</name>
</gene>
<evidence type="ECO:0000256" key="13">
    <source>
        <dbReference type="ARBA" id="ARBA00042156"/>
    </source>
</evidence>
<comment type="subcellular location">
    <subcellularLocation>
        <location evidence="1">Cytoplasm</location>
    </subcellularLocation>
</comment>
<evidence type="ECO:0000256" key="3">
    <source>
        <dbReference type="ARBA" id="ARBA00022737"/>
    </source>
</evidence>
<organism evidence="15 16">
    <name type="scientific">Candidatus Brachybacterium merdavium</name>
    <dbReference type="NCBI Taxonomy" id="2838513"/>
    <lineage>
        <taxon>Bacteria</taxon>
        <taxon>Bacillati</taxon>
        <taxon>Actinomycetota</taxon>
        <taxon>Actinomycetes</taxon>
        <taxon>Micrococcales</taxon>
        <taxon>Dermabacteraceae</taxon>
        <taxon>Brachybacterium</taxon>
    </lineage>
</organism>
<evidence type="ECO:0000256" key="7">
    <source>
        <dbReference type="ARBA" id="ARBA00022840"/>
    </source>
</evidence>
<evidence type="ECO:0000256" key="2">
    <source>
        <dbReference type="ARBA" id="ARBA00022490"/>
    </source>
</evidence>
<keyword evidence="2" id="KW-0963">Cytoplasm</keyword>
<comment type="caution">
    <text evidence="15">The sequence shown here is derived from an EMBL/GenBank/DDBJ whole genome shotgun (WGS) entry which is preliminary data.</text>
</comment>
<dbReference type="EMBL" id="DWZH01000020">
    <property type="protein sequence ID" value="HJB09454.1"/>
    <property type="molecule type" value="Genomic_DNA"/>
</dbReference>
<keyword evidence="10" id="KW-0234">DNA repair</keyword>
<dbReference type="InterPro" id="IPR017871">
    <property type="entry name" value="ABC_transporter-like_CS"/>
</dbReference>
<sequence>EIGPGSGREGGQVVAAGTVAQVAASPATRLGGFLDGREEVIVRERAEPGEVFADGALTLCTAPLHTVHALDVRIPRGRLTAVTGVSGSGKTTLVLESLIPALRATFDGTEVPAHVRQVDAAGIRRGHQIDASPIGVNIRSTIATYSGALDELRRAFARTDDARAQDLGAGDFSYNTGSLRCPRCDGTGRVELDVQFLPDIDIDCPECEGSRYAPAAAEIRRPVRAPQDDGRADESVSLPELMSLTVREAAPLVADIAGVRKRLQALIDLGLGYLTLGQDTPALSGGEAQRLKLAGQVDRRQGDALFVFDEPSVGLHPRDVRTLLDVLDRLISRGATVIVIEHDLDMIANADHLIDLGPGGGEAGGRIIATGTPEQVAAQGTGATARYLRAHLRGQA</sequence>
<dbReference type="GO" id="GO:0005524">
    <property type="term" value="F:ATP binding"/>
    <property type="evidence" value="ECO:0007669"/>
    <property type="project" value="UniProtKB-KW"/>
</dbReference>
<dbReference type="InterPro" id="IPR027417">
    <property type="entry name" value="P-loop_NTPase"/>
</dbReference>
<feature type="domain" description="ABC transporter" evidence="14">
    <location>
        <begin position="51"/>
        <end position="383"/>
    </location>
</feature>